<evidence type="ECO:0000313" key="2">
    <source>
        <dbReference type="Proteomes" id="UP000814140"/>
    </source>
</evidence>
<proteinExistence type="predicted"/>
<keyword evidence="2" id="KW-1185">Reference proteome</keyword>
<sequence>MPALFSPTTTTCTTTNGHAQELDDEAVLLDDGFAESDAATSRIHELRTTPLFTREGYSNTSLRQEIHQYGVLGRITSPSFQTTAGFVATDDPDRLYINTNAPLSAVVCGVQGSGKSHTVSVIMESMFISTCTAIGKLEKPLAGLVLHFGETGSSSSPCEAAYLGQSHVPGVNPPPVIVYVSPGSLKRLRKLYAPLGSNVQVRPLYFAESELDASAFLSMMAVSSSENAPLYIQSVLSILRNLGDDYTYTVFLRRLEELKEGLNPAQLCSLKQRMELLETFTRPKTRHHGPASSIAETRFMQGQITIVDLSDPFVDPPSACAIFEIILRLFERAEVDTGKVLLVDEAHKYLSQNKTSTGLTKALLSAIRQERHLSMRIIVSTQEPTVIPPVFIDLCSVVILHRFSSLAWWEHLSKHVSADLSDADSFDRVVRLKTGQAIVLAPSGLGALASPASNGRIMNHEGSSESGDEETELREPIPFGRRFFVVKTRRRVTADGGASLLAVV</sequence>
<organism evidence="1 2">
    <name type="scientific">Artomyces pyxidatus</name>
    <dbReference type="NCBI Taxonomy" id="48021"/>
    <lineage>
        <taxon>Eukaryota</taxon>
        <taxon>Fungi</taxon>
        <taxon>Dikarya</taxon>
        <taxon>Basidiomycota</taxon>
        <taxon>Agaricomycotina</taxon>
        <taxon>Agaricomycetes</taxon>
        <taxon>Russulales</taxon>
        <taxon>Auriscalpiaceae</taxon>
        <taxon>Artomyces</taxon>
    </lineage>
</organism>
<protein>
    <submittedName>
        <fullName evidence="1">Uncharacterized protein</fullName>
    </submittedName>
</protein>
<dbReference type="Proteomes" id="UP000814140">
    <property type="component" value="Unassembled WGS sequence"/>
</dbReference>
<evidence type="ECO:0000313" key="1">
    <source>
        <dbReference type="EMBL" id="KAI0068910.1"/>
    </source>
</evidence>
<reference evidence="1" key="2">
    <citation type="journal article" date="2022" name="New Phytol.">
        <title>Evolutionary transition to the ectomycorrhizal habit in the genomes of a hyperdiverse lineage of mushroom-forming fungi.</title>
        <authorList>
            <person name="Looney B."/>
            <person name="Miyauchi S."/>
            <person name="Morin E."/>
            <person name="Drula E."/>
            <person name="Courty P.E."/>
            <person name="Kohler A."/>
            <person name="Kuo A."/>
            <person name="LaButti K."/>
            <person name="Pangilinan J."/>
            <person name="Lipzen A."/>
            <person name="Riley R."/>
            <person name="Andreopoulos W."/>
            <person name="He G."/>
            <person name="Johnson J."/>
            <person name="Nolan M."/>
            <person name="Tritt A."/>
            <person name="Barry K.W."/>
            <person name="Grigoriev I.V."/>
            <person name="Nagy L.G."/>
            <person name="Hibbett D."/>
            <person name="Henrissat B."/>
            <person name="Matheny P.B."/>
            <person name="Labbe J."/>
            <person name="Martin F.M."/>
        </authorList>
    </citation>
    <scope>NUCLEOTIDE SEQUENCE</scope>
    <source>
        <strain evidence="1">HHB10654</strain>
    </source>
</reference>
<reference evidence="1" key="1">
    <citation type="submission" date="2021-03" db="EMBL/GenBank/DDBJ databases">
        <authorList>
            <consortium name="DOE Joint Genome Institute"/>
            <person name="Ahrendt S."/>
            <person name="Looney B.P."/>
            <person name="Miyauchi S."/>
            <person name="Morin E."/>
            <person name="Drula E."/>
            <person name="Courty P.E."/>
            <person name="Chicoki N."/>
            <person name="Fauchery L."/>
            <person name="Kohler A."/>
            <person name="Kuo A."/>
            <person name="Labutti K."/>
            <person name="Pangilinan J."/>
            <person name="Lipzen A."/>
            <person name="Riley R."/>
            <person name="Andreopoulos W."/>
            <person name="He G."/>
            <person name="Johnson J."/>
            <person name="Barry K.W."/>
            <person name="Grigoriev I.V."/>
            <person name="Nagy L."/>
            <person name="Hibbett D."/>
            <person name="Henrissat B."/>
            <person name="Matheny P.B."/>
            <person name="Labbe J."/>
            <person name="Martin F."/>
        </authorList>
    </citation>
    <scope>NUCLEOTIDE SEQUENCE</scope>
    <source>
        <strain evidence="1">HHB10654</strain>
    </source>
</reference>
<accession>A0ACB8TKI7</accession>
<dbReference type="EMBL" id="MU277187">
    <property type="protein sequence ID" value="KAI0068910.1"/>
    <property type="molecule type" value="Genomic_DNA"/>
</dbReference>
<comment type="caution">
    <text evidence="1">The sequence shown here is derived from an EMBL/GenBank/DDBJ whole genome shotgun (WGS) entry which is preliminary data.</text>
</comment>
<name>A0ACB8TKI7_9AGAM</name>
<gene>
    <name evidence="1" type="ORF">BV25DRAFT_1817835</name>
</gene>